<evidence type="ECO:0000313" key="2">
    <source>
        <dbReference type="EMBL" id="KAJ1091634.1"/>
    </source>
</evidence>
<evidence type="ECO:0000313" key="3">
    <source>
        <dbReference type="Proteomes" id="UP001066276"/>
    </source>
</evidence>
<dbReference type="AlphaFoldDB" id="A0AAV7LMB7"/>
<keyword evidence="3" id="KW-1185">Reference proteome</keyword>
<organism evidence="2 3">
    <name type="scientific">Pleurodeles waltl</name>
    <name type="common">Iberian ribbed newt</name>
    <dbReference type="NCBI Taxonomy" id="8319"/>
    <lineage>
        <taxon>Eukaryota</taxon>
        <taxon>Metazoa</taxon>
        <taxon>Chordata</taxon>
        <taxon>Craniata</taxon>
        <taxon>Vertebrata</taxon>
        <taxon>Euteleostomi</taxon>
        <taxon>Amphibia</taxon>
        <taxon>Batrachia</taxon>
        <taxon>Caudata</taxon>
        <taxon>Salamandroidea</taxon>
        <taxon>Salamandridae</taxon>
        <taxon>Pleurodelinae</taxon>
        <taxon>Pleurodeles</taxon>
    </lineage>
</organism>
<reference evidence="2" key="1">
    <citation type="journal article" date="2022" name="bioRxiv">
        <title>Sequencing and chromosome-scale assembly of the giantPleurodeles waltlgenome.</title>
        <authorList>
            <person name="Brown T."/>
            <person name="Elewa A."/>
            <person name="Iarovenko S."/>
            <person name="Subramanian E."/>
            <person name="Araus A.J."/>
            <person name="Petzold A."/>
            <person name="Susuki M."/>
            <person name="Suzuki K.-i.T."/>
            <person name="Hayashi T."/>
            <person name="Toyoda A."/>
            <person name="Oliveira C."/>
            <person name="Osipova E."/>
            <person name="Leigh N.D."/>
            <person name="Simon A."/>
            <person name="Yun M.H."/>
        </authorList>
    </citation>
    <scope>NUCLEOTIDE SEQUENCE</scope>
    <source>
        <strain evidence="2">20211129_DDA</strain>
        <tissue evidence="2">Liver</tissue>
    </source>
</reference>
<protein>
    <submittedName>
        <fullName evidence="2">Uncharacterized protein</fullName>
    </submittedName>
</protein>
<comment type="caution">
    <text evidence="2">The sequence shown here is derived from an EMBL/GenBank/DDBJ whole genome shotgun (WGS) entry which is preliminary data.</text>
</comment>
<accession>A0AAV7LMB7</accession>
<gene>
    <name evidence="2" type="ORF">NDU88_004751</name>
</gene>
<feature type="compositionally biased region" description="Basic and acidic residues" evidence="1">
    <location>
        <begin position="80"/>
        <end position="96"/>
    </location>
</feature>
<evidence type="ECO:0000256" key="1">
    <source>
        <dbReference type="SAM" id="MobiDB-lite"/>
    </source>
</evidence>
<feature type="region of interest" description="Disordered" evidence="1">
    <location>
        <begin position="64"/>
        <end position="104"/>
    </location>
</feature>
<dbReference type="EMBL" id="JANPWB010000015">
    <property type="protein sequence ID" value="KAJ1091634.1"/>
    <property type="molecule type" value="Genomic_DNA"/>
</dbReference>
<sequence length="104" mass="11318">MSTWPDRPCLVGGHCDRAAAEKPGSQCGWCHGGMFEQSAASSAGFLDTSSNLIAATHRKSEDVLEVREGKSEEEDTVWVNKEEVKGEVKDQRRDDDVSTEPGGH</sequence>
<dbReference type="Proteomes" id="UP001066276">
    <property type="component" value="Chromosome 11"/>
</dbReference>
<proteinExistence type="predicted"/>
<name>A0AAV7LMB7_PLEWA</name>